<protein>
    <submittedName>
        <fullName evidence="1">Uncharacterized protein</fullName>
    </submittedName>
</protein>
<dbReference type="Proteomes" id="UP001473302">
    <property type="component" value="Unassembled WGS sequence"/>
</dbReference>
<comment type="caution">
    <text evidence="1">The sequence shown here is derived from an EMBL/GenBank/DDBJ whole genome shotgun (WGS) entry which is preliminary data.</text>
</comment>
<name>A0ABP9ZDN6_9FUNG</name>
<evidence type="ECO:0000313" key="1">
    <source>
        <dbReference type="EMBL" id="GAA5817184.1"/>
    </source>
</evidence>
<proteinExistence type="predicted"/>
<sequence>MGYELKRFDNDVFRIVDLYQSIPADEKWVLTTGKVVNDEMEKLAKSSSYEHPVHSVILGPTDHVWADYFTKEELNEIKKIHQKALPKIPEEFSDYLDKYENDWKSEEELYLFADAQVHNPITEFTKKWVRESVVRASELFLYDDTLVLNNYSESDLLHEVWLFVYRIFKDKSIRAALGERASVAVALGRNDDRKLEVIDKRARKNVGAKVDILFKICNNELGSREVGRDNVTTVDDKYFDDGLIKLPKTLRDMLSLVILDCPVGNHITRVSRTRKLDFPSTISTISLDLIPLLEIAWKGKEAMMKIIETLNNRKRKIADLVDIDEEEKTCLSA</sequence>
<gene>
    <name evidence="1" type="ORF">MFLAVUS_010726</name>
</gene>
<keyword evidence="2" id="KW-1185">Reference proteome</keyword>
<evidence type="ECO:0000313" key="2">
    <source>
        <dbReference type="Proteomes" id="UP001473302"/>
    </source>
</evidence>
<organism evidence="1 2">
    <name type="scientific">Mucor flavus</name>
    <dbReference type="NCBI Taxonomy" id="439312"/>
    <lineage>
        <taxon>Eukaryota</taxon>
        <taxon>Fungi</taxon>
        <taxon>Fungi incertae sedis</taxon>
        <taxon>Mucoromycota</taxon>
        <taxon>Mucoromycotina</taxon>
        <taxon>Mucoromycetes</taxon>
        <taxon>Mucorales</taxon>
        <taxon>Mucorineae</taxon>
        <taxon>Mucoraceae</taxon>
        <taxon>Mucor</taxon>
    </lineage>
</organism>
<reference evidence="1 2" key="1">
    <citation type="submission" date="2024-04" db="EMBL/GenBank/DDBJ databases">
        <title>genome sequences of Mucor flavus KT1a and Helicostylum pulchrum KT1b strains isolated from the surface of a dry-aged beef.</title>
        <authorList>
            <person name="Toyotome T."/>
            <person name="Hosono M."/>
            <person name="Torimaru M."/>
            <person name="Fukuda K."/>
            <person name="Mikami N."/>
        </authorList>
    </citation>
    <scope>NUCLEOTIDE SEQUENCE [LARGE SCALE GENOMIC DNA]</scope>
    <source>
        <strain evidence="1 2">KT1a</strain>
    </source>
</reference>
<dbReference type="EMBL" id="BAABUK010000039">
    <property type="protein sequence ID" value="GAA5817184.1"/>
    <property type="molecule type" value="Genomic_DNA"/>
</dbReference>
<accession>A0ABP9ZDN6</accession>